<feature type="transmembrane region" description="Helical" evidence="5">
    <location>
        <begin position="537"/>
        <end position="560"/>
    </location>
</feature>
<feature type="transmembrane region" description="Helical" evidence="5">
    <location>
        <begin position="54"/>
        <end position="72"/>
    </location>
</feature>
<keyword evidence="3" id="KW-0902">Two-component regulatory system</keyword>
<dbReference type="Gene3D" id="3.30.565.10">
    <property type="entry name" value="Histidine kinase-like ATPase, C-terminal domain"/>
    <property type="match status" value="1"/>
</dbReference>
<evidence type="ECO:0000256" key="2">
    <source>
        <dbReference type="ARBA" id="ARBA00022777"/>
    </source>
</evidence>
<dbReference type="InterPro" id="IPR036890">
    <property type="entry name" value="HATPase_C_sf"/>
</dbReference>
<keyword evidence="1" id="KW-0808">Transferase</keyword>
<comment type="caution">
    <text evidence="7">The sequence shown here is derived from an EMBL/GenBank/DDBJ whole genome shotgun (WGS) entry which is preliminary data.</text>
</comment>
<dbReference type="CDD" id="cd16917">
    <property type="entry name" value="HATPase_UhpB-NarQ-NarX-like"/>
    <property type="match status" value="1"/>
</dbReference>
<dbReference type="RefSeq" id="WP_344456169.1">
    <property type="nucleotide sequence ID" value="NZ_BAAATZ010000032.1"/>
</dbReference>
<dbReference type="Gene3D" id="1.20.5.1930">
    <property type="match status" value="1"/>
</dbReference>
<feature type="domain" description="Signal transduction histidine kinase subgroup 3 dimerisation and phosphoacceptor" evidence="6">
    <location>
        <begin position="196"/>
        <end position="260"/>
    </location>
</feature>
<name>A0ABP6H5Z5_9ACTN</name>
<feature type="transmembrane region" description="Helical" evidence="5">
    <location>
        <begin position="431"/>
        <end position="454"/>
    </location>
</feature>
<keyword evidence="8" id="KW-1185">Reference proteome</keyword>
<evidence type="ECO:0000259" key="6">
    <source>
        <dbReference type="Pfam" id="PF07730"/>
    </source>
</evidence>
<reference evidence="8" key="1">
    <citation type="journal article" date="2019" name="Int. J. Syst. Evol. Microbiol.">
        <title>The Global Catalogue of Microorganisms (GCM) 10K type strain sequencing project: providing services to taxonomists for standard genome sequencing and annotation.</title>
        <authorList>
            <consortium name="The Broad Institute Genomics Platform"/>
            <consortium name="The Broad Institute Genome Sequencing Center for Infectious Disease"/>
            <person name="Wu L."/>
            <person name="Ma J."/>
        </authorList>
    </citation>
    <scope>NUCLEOTIDE SEQUENCE [LARGE SCALE GENOMIC DNA]</scope>
    <source>
        <strain evidence="8">JCM 8201</strain>
    </source>
</reference>
<feature type="transmembrane region" description="Helical" evidence="5">
    <location>
        <begin position="466"/>
        <end position="486"/>
    </location>
</feature>
<dbReference type="PANTHER" id="PTHR24421">
    <property type="entry name" value="NITRATE/NITRITE SENSOR PROTEIN NARX-RELATED"/>
    <property type="match status" value="1"/>
</dbReference>
<gene>
    <name evidence="7" type="ORF">GCM10010439_63640</name>
</gene>
<proteinExistence type="predicted"/>
<keyword evidence="5" id="KW-1133">Transmembrane helix</keyword>
<feature type="transmembrane region" description="Helical" evidence="5">
    <location>
        <begin position="153"/>
        <end position="172"/>
    </location>
</feature>
<evidence type="ECO:0000256" key="5">
    <source>
        <dbReference type="SAM" id="Phobius"/>
    </source>
</evidence>
<feature type="transmembrane region" description="Helical" evidence="5">
    <location>
        <begin position="101"/>
        <end position="122"/>
    </location>
</feature>
<evidence type="ECO:0000256" key="1">
    <source>
        <dbReference type="ARBA" id="ARBA00022679"/>
    </source>
</evidence>
<protein>
    <recommendedName>
        <fullName evidence="6">Signal transduction histidine kinase subgroup 3 dimerisation and phosphoacceptor domain-containing protein</fullName>
    </recommendedName>
</protein>
<feature type="region of interest" description="Disordered" evidence="4">
    <location>
        <begin position="379"/>
        <end position="399"/>
    </location>
</feature>
<feature type="transmembrane region" description="Helical" evidence="5">
    <location>
        <begin position="129"/>
        <end position="147"/>
    </location>
</feature>
<dbReference type="Pfam" id="PF07730">
    <property type="entry name" value="HisKA_3"/>
    <property type="match status" value="1"/>
</dbReference>
<feature type="transmembrane region" description="Helical" evidence="5">
    <location>
        <begin position="498"/>
        <end position="525"/>
    </location>
</feature>
<feature type="transmembrane region" description="Helical" evidence="5">
    <location>
        <begin position="26"/>
        <end position="47"/>
    </location>
</feature>
<sequence length="659" mass="69768">MPLPSERDRVAADDEDPESSLWAPRMALLVTLSVLVGYTLTTLMNVLGQGPGPLMLVAVSVCLALTLALQLLHSTRSPRSWPARTRALTLSAQAVATYAPLAWFGLPWGAMAGFLAGSLLLAVPGRVRWLLYLLSAVAIVPVVLALYGPEAGAAIYGAGVTLLTGFIVYGVSSLTELVEETRETRSALARMAVVAERLRVARDLHDLLGYRLSAITLKNELAYRLLPAAPERAGAEIAETLVIVREALADVRLVATGYRDMSVRAEADSAVSVLSSARIRVRAEVASGPLSREVDTALSIVLREAVTNVLRHSKAQHCEISAVRDGGRVRLAVSNDGVEAEPPGRRGVGLDNLRIRMEAVGGTLESGRLGEDRFRVTATAPAPDAEEPSAPEPEERRGRSWAPNHTLVITVMVLAGYLLIMLINAGTVSAASAVSAAGMLATLGCLAAVFGLQLLHSLCRPRTWPLRLRVMTLAVQGAATYAPLLWTGRPWGAMAGFFAGSLLLSGAAPARWALFAGSVAVLAPIAAAEGEPASYDAYLVVSSLVAGLVVYGVTTMYALVVEIREARDALAIGEVTRERLAVAHELNEGLGAGLSEIALKGELIHRLLPGTPDAAQAEIIEVLDVSRRTLADVRLVASGYRGRAPQRNPPSARQKEAGK</sequence>
<evidence type="ECO:0000256" key="3">
    <source>
        <dbReference type="ARBA" id="ARBA00023012"/>
    </source>
</evidence>
<dbReference type="Gene3D" id="6.10.250.2870">
    <property type="match status" value="1"/>
</dbReference>
<evidence type="ECO:0000256" key="4">
    <source>
        <dbReference type="SAM" id="MobiDB-lite"/>
    </source>
</evidence>
<keyword evidence="5" id="KW-0472">Membrane</keyword>
<dbReference type="PANTHER" id="PTHR24421:SF63">
    <property type="entry name" value="SENSOR HISTIDINE KINASE DESK"/>
    <property type="match status" value="1"/>
</dbReference>
<dbReference type="SUPFAM" id="SSF55874">
    <property type="entry name" value="ATPase domain of HSP90 chaperone/DNA topoisomerase II/histidine kinase"/>
    <property type="match status" value="1"/>
</dbReference>
<dbReference type="InterPro" id="IPR011712">
    <property type="entry name" value="Sig_transdc_His_kin_sub3_dim/P"/>
</dbReference>
<keyword evidence="2" id="KW-0418">Kinase</keyword>
<dbReference type="EMBL" id="BAAATZ010000032">
    <property type="protein sequence ID" value="GAA2736465.1"/>
    <property type="molecule type" value="Genomic_DNA"/>
</dbReference>
<organism evidence="7 8">
    <name type="scientific">Actinocorallia aurantiaca</name>
    <dbReference type="NCBI Taxonomy" id="46204"/>
    <lineage>
        <taxon>Bacteria</taxon>
        <taxon>Bacillati</taxon>
        <taxon>Actinomycetota</taxon>
        <taxon>Actinomycetes</taxon>
        <taxon>Streptosporangiales</taxon>
        <taxon>Thermomonosporaceae</taxon>
        <taxon>Actinocorallia</taxon>
    </lineage>
</organism>
<feature type="transmembrane region" description="Helical" evidence="5">
    <location>
        <begin position="406"/>
        <end position="425"/>
    </location>
</feature>
<accession>A0ABP6H5Z5</accession>
<dbReference type="Proteomes" id="UP001501842">
    <property type="component" value="Unassembled WGS sequence"/>
</dbReference>
<keyword evidence="5" id="KW-0812">Transmembrane</keyword>
<evidence type="ECO:0000313" key="7">
    <source>
        <dbReference type="EMBL" id="GAA2736465.1"/>
    </source>
</evidence>
<evidence type="ECO:0000313" key="8">
    <source>
        <dbReference type="Proteomes" id="UP001501842"/>
    </source>
</evidence>
<dbReference type="InterPro" id="IPR050482">
    <property type="entry name" value="Sensor_HK_TwoCompSys"/>
</dbReference>